<feature type="binding site" evidence="11">
    <location>
        <position position="610"/>
    </location>
    <ligand>
        <name>Ca(2+)</name>
        <dbReference type="ChEBI" id="CHEBI:29108"/>
    </ligand>
</feature>
<organism evidence="15 16">
    <name type="scientific">Heterodermia speciosa</name>
    <dbReference type="NCBI Taxonomy" id="116794"/>
    <lineage>
        <taxon>Eukaryota</taxon>
        <taxon>Fungi</taxon>
        <taxon>Dikarya</taxon>
        <taxon>Ascomycota</taxon>
        <taxon>Pezizomycotina</taxon>
        <taxon>Lecanoromycetes</taxon>
        <taxon>OSLEUM clade</taxon>
        <taxon>Lecanoromycetidae</taxon>
        <taxon>Caliciales</taxon>
        <taxon>Physciaceae</taxon>
        <taxon>Heterodermia</taxon>
    </lineage>
</organism>
<dbReference type="EMBL" id="CAJPDS010000004">
    <property type="protein sequence ID" value="CAF9906135.1"/>
    <property type="molecule type" value="Genomic_DNA"/>
</dbReference>
<feature type="binding site" evidence="11">
    <location>
        <position position="628"/>
    </location>
    <ligand>
        <name>Ca(2+)</name>
        <dbReference type="ChEBI" id="CHEBI:29108"/>
    </ligand>
</feature>
<dbReference type="GO" id="GO:0008240">
    <property type="term" value="F:tripeptidyl-peptidase activity"/>
    <property type="evidence" value="ECO:0007669"/>
    <property type="project" value="UniProtKB-EC"/>
</dbReference>
<protein>
    <recommendedName>
        <fullName evidence="4">tripeptidyl-peptidase II</fullName>
        <ecNumber evidence="4">3.4.14.10</ecNumber>
    </recommendedName>
</protein>
<comment type="cofactor">
    <cofactor evidence="11">
        <name>Ca(2+)</name>
        <dbReference type="ChEBI" id="CHEBI:29108"/>
    </cofactor>
    <text evidence="11">Binds 1 Ca(2+) ion per subunit.</text>
</comment>
<evidence type="ECO:0000256" key="9">
    <source>
        <dbReference type="ARBA" id="ARBA00022837"/>
    </source>
</evidence>
<dbReference type="GO" id="GO:0005576">
    <property type="term" value="C:extracellular region"/>
    <property type="evidence" value="ECO:0007669"/>
    <property type="project" value="UniProtKB-SubCell"/>
</dbReference>
<keyword evidence="9 11" id="KW-0106">Calcium</keyword>
<comment type="caution">
    <text evidence="15">The sequence shown here is derived from an EMBL/GenBank/DDBJ whole genome shotgun (WGS) entry which is preliminary data.</text>
</comment>
<evidence type="ECO:0000256" key="11">
    <source>
        <dbReference type="PROSITE-ProRule" id="PRU01032"/>
    </source>
</evidence>
<dbReference type="GO" id="GO:0004252">
    <property type="term" value="F:serine-type endopeptidase activity"/>
    <property type="evidence" value="ECO:0007669"/>
    <property type="project" value="UniProtKB-UniRule"/>
</dbReference>
<keyword evidence="13" id="KW-0732">Signal</keyword>
<dbReference type="Pfam" id="PF00082">
    <property type="entry name" value="Peptidase_S8"/>
    <property type="match status" value="1"/>
</dbReference>
<feature type="chain" id="PRO_5034834848" description="tripeptidyl-peptidase II" evidence="13">
    <location>
        <begin position="19"/>
        <end position="652"/>
    </location>
</feature>
<feature type="domain" description="Peptidase S53" evidence="14">
    <location>
        <begin position="231"/>
        <end position="650"/>
    </location>
</feature>
<dbReference type="AlphaFoldDB" id="A0A8H3EIC2"/>
<keyword evidence="16" id="KW-1185">Reference proteome</keyword>
<dbReference type="InterPro" id="IPR000209">
    <property type="entry name" value="Peptidase_S8/S53_dom"/>
</dbReference>
<dbReference type="SUPFAM" id="SSF52743">
    <property type="entry name" value="Subtilisin-like"/>
    <property type="match status" value="1"/>
</dbReference>
<dbReference type="InterPro" id="IPR050819">
    <property type="entry name" value="Tripeptidyl-peptidase_I"/>
</dbReference>
<dbReference type="PANTHER" id="PTHR14218">
    <property type="entry name" value="PROTEASE S8 TRIPEPTIDYL PEPTIDASE I CLN2"/>
    <property type="match status" value="1"/>
</dbReference>
<keyword evidence="7 11" id="KW-0378">Hydrolase</keyword>
<dbReference type="Pfam" id="PF09286">
    <property type="entry name" value="Pro-kuma_activ"/>
    <property type="match status" value="1"/>
</dbReference>
<reference evidence="15" key="1">
    <citation type="submission" date="2021-03" db="EMBL/GenBank/DDBJ databases">
        <authorList>
            <person name="Tagirdzhanova G."/>
        </authorList>
    </citation>
    <scope>NUCLEOTIDE SEQUENCE</scope>
</reference>
<dbReference type="InterPro" id="IPR036852">
    <property type="entry name" value="Peptidase_S8/S53_dom_sf"/>
</dbReference>
<evidence type="ECO:0000256" key="8">
    <source>
        <dbReference type="ARBA" id="ARBA00022825"/>
    </source>
</evidence>
<feature type="active site" description="Charge relay system" evidence="11">
    <location>
        <position position="561"/>
    </location>
</feature>
<dbReference type="Proteomes" id="UP000664521">
    <property type="component" value="Unassembled WGS sequence"/>
</dbReference>
<feature type="signal peptide" evidence="13">
    <location>
        <begin position="1"/>
        <end position="18"/>
    </location>
</feature>
<accession>A0A8H3EIC2</accession>
<dbReference type="CDD" id="cd11377">
    <property type="entry name" value="Pro-peptidase_S53"/>
    <property type="match status" value="1"/>
</dbReference>
<dbReference type="GO" id="GO:0046872">
    <property type="term" value="F:metal ion binding"/>
    <property type="evidence" value="ECO:0007669"/>
    <property type="project" value="UniProtKB-UniRule"/>
</dbReference>
<evidence type="ECO:0000313" key="16">
    <source>
        <dbReference type="Proteomes" id="UP000664521"/>
    </source>
</evidence>
<keyword evidence="5 11" id="KW-0645">Protease</keyword>
<evidence type="ECO:0000256" key="4">
    <source>
        <dbReference type="ARBA" id="ARBA00012462"/>
    </source>
</evidence>
<evidence type="ECO:0000256" key="1">
    <source>
        <dbReference type="ARBA" id="ARBA00001910"/>
    </source>
</evidence>
<feature type="active site" description="Charge relay system" evidence="11">
    <location>
        <position position="324"/>
    </location>
</feature>
<dbReference type="PANTHER" id="PTHR14218:SF19">
    <property type="entry name" value="SERINE PROTEASE AORO, PUTATIVE (AFU_ORTHOLOGUE AFUA_6G10250)-RELATED"/>
    <property type="match status" value="1"/>
</dbReference>
<dbReference type="InterPro" id="IPR015366">
    <property type="entry name" value="S53_propep"/>
</dbReference>
<dbReference type="PROSITE" id="PS51695">
    <property type="entry name" value="SEDOLISIN"/>
    <property type="match status" value="1"/>
</dbReference>
<dbReference type="Gene3D" id="3.40.50.200">
    <property type="entry name" value="Peptidase S8/S53 domain"/>
    <property type="match status" value="1"/>
</dbReference>
<dbReference type="EC" id="3.4.14.10" evidence="4"/>
<feature type="binding site" evidence="11">
    <location>
        <position position="609"/>
    </location>
    <ligand>
        <name>Ca(2+)</name>
        <dbReference type="ChEBI" id="CHEBI:29108"/>
    </ligand>
</feature>
<feature type="active site" description="Charge relay system" evidence="11">
    <location>
        <position position="320"/>
    </location>
</feature>
<keyword evidence="6 11" id="KW-0479">Metal-binding</keyword>
<feature type="compositionally biased region" description="Basic and acidic residues" evidence="12">
    <location>
        <begin position="187"/>
        <end position="198"/>
    </location>
</feature>
<evidence type="ECO:0000256" key="12">
    <source>
        <dbReference type="SAM" id="MobiDB-lite"/>
    </source>
</evidence>
<evidence type="ECO:0000256" key="10">
    <source>
        <dbReference type="ARBA" id="ARBA00023145"/>
    </source>
</evidence>
<comment type="subcellular location">
    <subcellularLocation>
        <location evidence="3">Secreted</location>
        <location evidence="3">Extracellular space</location>
    </subcellularLocation>
</comment>
<sequence length="652" mass="70801">MWLFTLFTCIFFSDGIYGIPTSGHILHERRSLDSQWRREQKLPGNTILPLRIALVQQNLHRAGELLDRVSHPASPEFGKHWTAQQVASAFSASDETINVVKDWLSQNDISPSRLSHHRNNWLEVNVTVREAEQLLHTEYFVHKHEDSGTLTVACDEYWIPETLHGHVDFITPTVHFGTTVKKRPKKREGPSSDLEKRKNTCYHPTSGSCPSCAPGQNPGDPKTYIGDCIHFVSPACVRALYGIPEQTTVKPFVGARAPIGVLEFSPKAYGQVDLDDFFSVYTNLPCGTHPKLVSIGGGVAPQQLPGLHDPTPFDYGTLFEPDGDFEITMALVPNPDDVVLYQLGPNMGWDNFLDALDGSFCNLTGATDECGSVQPANVADVISISWTQDETSTTAAWLQRQCHEYMKLGIMGITVLAATGDSGVGDVCTDPSTNQAYKDNTIKDRGLFNANFPASCPYVTAVGATAIPSEPAPWTPTLPEVAAYTAIISGGGFSNVFSAPDYQKEVMAAYKHNGAPDYPPFEGHPRYNNSGVARGYPDISANGFKFSVYSGEQSQNFSGTSGSAPILAGVIALINAERQAMKDASGQPVKGSVGFINPVMYAHPEILNDILVGDNHGCGTGGFSCQAGWDPVTGLGTPNYAKMKELWVDQLP</sequence>
<evidence type="ECO:0000256" key="13">
    <source>
        <dbReference type="SAM" id="SignalP"/>
    </source>
</evidence>
<evidence type="ECO:0000256" key="7">
    <source>
        <dbReference type="ARBA" id="ARBA00022801"/>
    </source>
</evidence>
<dbReference type="SMART" id="SM00944">
    <property type="entry name" value="Pro-kuma_activ"/>
    <property type="match status" value="1"/>
</dbReference>
<evidence type="ECO:0000256" key="5">
    <source>
        <dbReference type="ARBA" id="ARBA00022670"/>
    </source>
</evidence>
<proteinExistence type="predicted"/>
<comment type="function">
    <text evidence="2">Secreted tripeptidyl-peptidase which degrades proteins at acidic pHs and is involved in virulence.</text>
</comment>
<name>A0A8H3EIC2_9LECA</name>
<feature type="region of interest" description="Disordered" evidence="12">
    <location>
        <begin position="180"/>
        <end position="213"/>
    </location>
</feature>
<evidence type="ECO:0000256" key="6">
    <source>
        <dbReference type="ARBA" id="ARBA00022723"/>
    </source>
</evidence>
<gene>
    <name evidence="15" type="ORF">HETSPECPRED_006072</name>
</gene>
<dbReference type="CDD" id="cd04056">
    <property type="entry name" value="Peptidases_S53"/>
    <property type="match status" value="1"/>
</dbReference>
<dbReference type="InterPro" id="IPR030400">
    <property type="entry name" value="Sedolisin_dom"/>
</dbReference>
<evidence type="ECO:0000256" key="2">
    <source>
        <dbReference type="ARBA" id="ARBA00002451"/>
    </source>
</evidence>
<evidence type="ECO:0000259" key="14">
    <source>
        <dbReference type="PROSITE" id="PS51695"/>
    </source>
</evidence>
<dbReference type="GO" id="GO:0006508">
    <property type="term" value="P:proteolysis"/>
    <property type="evidence" value="ECO:0007669"/>
    <property type="project" value="UniProtKB-KW"/>
</dbReference>
<feature type="binding site" evidence="11">
    <location>
        <position position="630"/>
    </location>
    <ligand>
        <name>Ca(2+)</name>
        <dbReference type="ChEBI" id="CHEBI:29108"/>
    </ligand>
</feature>
<dbReference type="SUPFAM" id="SSF54897">
    <property type="entry name" value="Protease propeptides/inhibitors"/>
    <property type="match status" value="1"/>
</dbReference>
<evidence type="ECO:0000256" key="3">
    <source>
        <dbReference type="ARBA" id="ARBA00004239"/>
    </source>
</evidence>
<keyword evidence="8 11" id="KW-0720">Serine protease</keyword>
<keyword evidence="10" id="KW-0865">Zymogen</keyword>
<evidence type="ECO:0000313" key="15">
    <source>
        <dbReference type="EMBL" id="CAF9906135.1"/>
    </source>
</evidence>
<dbReference type="OrthoDB" id="409122at2759"/>
<comment type="catalytic activity">
    <reaction evidence="1">
        <text>Release of an N-terminal tripeptide from a polypeptide.</text>
        <dbReference type="EC" id="3.4.14.10"/>
    </reaction>
</comment>